<feature type="domain" description="Peptidase S9A N-terminal" evidence="6">
    <location>
        <begin position="44"/>
        <end position="265"/>
    </location>
</feature>
<dbReference type="GO" id="GO:0005829">
    <property type="term" value="C:cytosol"/>
    <property type="evidence" value="ECO:0007669"/>
    <property type="project" value="TreeGrafter"/>
</dbReference>
<dbReference type="EMBL" id="DYZF01000132">
    <property type="protein sequence ID" value="HJE51402.1"/>
    <property type="molecule type" value="Genomic_DNA"/>
</dbReference>
<evidence type="ECO:0000313" key="7">
    <source>
        <dbReference type="EMBL" id="HJE51402.1"/>
    </source>
</evidence>
<dbReference type="PANTHER" id="PTHR42881">
    <property type="entry name" value="PROLYL ENDOPEPTIDASE"/>
    <property type="match status" value="1"/>
</dbReference>
<evidence type="ECO:0000256" key="1">
    <source>
        <dbReference type="ARBA" id="ARBA00022670"/>
    </source>
</evidence>
<dbReference type="Pfam" id="PF00326">
    <property type="entry name" value="Peptidase_S9"/>
    <property type="match status" value="1"/>
</dbReference>
<comment type="caution">
    <text evidence="7">The sequence shown here is derived from an EMBL/GenBank/DDBJ whole genome shotgun (WGS) entry which is preliminary data.</text>
</comment>
<evidence type="ECO:0000313" key="8">
    <source>
        <dbReference type="Proteomes" id="UP000712713"/>
    </source>
</evidence>
<evidence type="ECO:0000259" key="5">
    <source>
        <dbReference type="Pfam" id="PF00326"/>
    </source>
</evidence>
<sequence length="719" mass="80337">MTKPCSRSGSPSAARPLRQTSTPSPRRCPRPSRRRRRHFRPFATMGVMTDPYLWLEDVEGEAQLAWARERNDEAMRALGTERYRELEADIRAVLDSDERIPEVVQRGEHLYNFWRDADHERGLWRRTTWESYLSGEPEWDVIIDVDALADDEGVSWVWDGAEVLYPNRTKALISLSRGGADASTEREFDLESRTFVDGGFVRPESKGAMTWADTTGDEVLVFTDFGEGSMTPSGYPRIVKRWRRGTPLEEAVTLYEGEADDMYIGGYFDHTPGYERAFISRAITFYTNQLIEVRGGELHPLELPDSAEAFVWRDWLLVQLRDDWQPGEETFAAGSLLAVDYEQFIAGGRDFVEVFTPTATASIAGLTATASRLLLTLLDDVRNRVVVATPADGRWVFSDLEIDGVGEFDTISVRAVDAIDSDDVWVTTAGFLTPTTLMHVTADGASTTVRQLPAFFDATGMSVAQHFATSDDGTRIPYFLVSPASVPSDGPTLLSGYGGFEVPRLPSYSPAMARAWLSRGGTYVLANIRGGGEYGPAWHQAALKQHRHRAYEDFAAVARDLVDRGITTRERLGTQGGSNGGLLMGNMLTQYADLFGAIVCQVPLLDMQRYSHLLAGASWMAEYGDPDVPEEWEFIRTFSPYHLAKPDQDYPPVLFTTSTRDDRVHPGHARKMAEKLRDWGYDVTYFENIEGGHGGAATNAQAAMMQALSFEFLWQRVGR</sequence>
<accession>A0A921ENR0</accession>
<dbReference type="Pfam" id="PF02897">
    <property type="entry name" value="Peptidase_S9_N"/>
    <property type="match status" value="1"/>
</dbReference>
<dbReference type="AlphaFoldDB" id="A0A921ENR0"/>
<dbReference type="Gene3D" id="2.130.10.120">
    <property type="entry name" value="Prolyl oligopeptidase, N-terminal domain"/>
    <property type="match status" value="1"/>
</dbReference>
<proteinExistence type="predicted"/>
<dbReference type="SUPFAM" id="SSF53474">
    <property type="entry name" value="alpha/beta-Hydrolases"/>
    <property type="match status" value="1"/>
</dbReference>
<evidence type="ECO:0000256" key="3">
    <source>
        <dbReference type="ARBA" id="ARBA00022825"/>
    </source>
</evidence>
<dbReference type="SUPFAM" id="SSF50993">
    <property type="entry name" value="Peptidase/esterase 'gauge' domain"/>
    <property type="match status" value="1"/>
</dbReference>
<dbReference type="PANTHER" id="PTHR42881:SF13">
    <property type="entry name" value="PROLYL ENDOPEPTIDASE"/>
    <property type="match status" value="1"/>
</dbReference>
<dbReference type="Gene3D" id="3.40.50.1820">
    <property type="entry name" value="alpha/beta hydrolase"/>
    <property type="match status" value="1"/>
</dbReference>
<dbReference type="PRINTS" id="PR00862">
    <property type="entry name" value="PROLIGOPTASE"/>
</dbReference>
<evidence type="ECO:0000256" key="2">
    <source>
        <dbReference type="ARBA" id="ARBA00022801"/>
    </source>
</evidence>
<dbReference type="InterPro" id="IPR002470">
    <property type="entry name" value="Peptidase_S9A"/>
</dbReference>
<gene>
    <name evidence="7" type="ORF">K8V15_05410</name>
</gene>
<dbReference type="GO" id="GO:0070012">
    <property type="term" value="F:oligopeptidase activity"/>
    <property type="evidence" value="ECO:0007669"/>
    <property type="project" value="TreeGrafter"/>
</dbReference>
<dbReference type="GO" id="GO:0006508">
    <property type="term" value="P:proteolysis"/>
    <property type="evidence" value="ECO:0007669"/>
    <property type="project" value="UniProtKB-KW"/>
</dbReference>
<evidence type="ECO:0000259" key="6">
    <source>
        <dbReference type="Pfam" id="PF02897"/>
    </source>
</evidence>
<keyword evidence="3" id="KW-0720">Serine protease</keyword>
<keyword evidence="2" id="KW-0378">Hydrolase</keyword>
<dbReference type="GO" id="GO:0004252">
    <property type="term" value="F:serine-type endopeptidase activity"/>
    <property type="evidence" value="ECO:0007669"/>
    <property type="project" value="InterPro"/>
</dbReference>
<organism evidence="7 8">
    <name type="scientific">Tessaracoccus flavescens</name>
    <dbReference type="NCBI Taxonomy" id="399497"/>
    <lineage>
        <taxon>Bacteria</taxon>
        <taxon>Bacillati</taxon>
        <taxon>Actinomycetota</taxon>
        <taxon>Actinomycetes</taxon>
        <taxon>Propionibacteriales</taxon>
        <taxon>Propionibacteriaceae</taxon>
        <taxon>Tessaracoccus</taxon>
    </lineage>
</organism>
<keyword evidence="1" id="KW-0645">Protease</keyword>
<feature type="region of interest" description="Disordered" evidence="4">
    <location>
        <begin position="1"/>
        <end position="35"/>
    </location>
</feature>
<name>A0A921ENR0_9ACTN</name>
<reference evidence="7" key="2">
    <citation type="submission" date="2021-09" db="EMBL/GenBank/DDBJ databases">
        <authorList>
            <person name="Gilroy R."/>
        </authorList>
    </citation>
    <scope>NUCLEOTIDE SEQUENCE</scope>
    <source>
        <strain evidence="7">ChiGjej3B3-7470</strain>
    </source>
</reference>
<feature type="domain" description="Peptidase S9 prolyl oligopeptidase catalytic" evidence="5">
    <location>
        <begin position="515"/>
        <end position="716"/>
    </location>
</feature>
<dbReference type="InterPro" id="IPR023302">
    <property type="entry name" value="Pept_S9A_N"/>
</dbReference>
<reference evidence="7" key="1">
    <citation type="journal article" date="2021" name="PeerJ">
        <title>Extensive microbial diversity within the chicken gut microbiome revealed by metagenomics and culture.</title>
        <authorList>
            <person name="Gilroy R."/>
            <person name="Ravi A."/>
            <person name="Getino M."/>
            <person name="Pursley I."/>
            <person name="Horton D.L."/>
            <person name="Alikhan N.F."/>
            <person name="Baker D."/>
            <person name="Gharbi K."/>
            <person name="Hall N."/>
            <person name="Watson M."/>
            <person name="Adriaenssens E.M."/>
            <person name="Foster-Nyarko E."/>
            <person name="Jarju S."/>
            <person name="Secka A."/>
            <person name="Antonio M."/>
            <person name="Oren A."/>
            <person name="Chaudhuri R.R."/>
            <person name="La Ragione R."/>
            <person name="Hildebrand F."/>
            <person name="Pallen M.J."/>
        </authorList>
    </citation>
    <scope>NUCLEOTIDE SEQUENCE</scope>
    <source>
        <strain evidence="7">ChiGjej3B3-7470</strain>
    </source>
</reference>
<dbReference type="InterPro" id="IPR029058">
    <property type="entry name" value="AB_hydrolase_fold"/>
</dbReference>
<dbReference type="Proteomes" id="UP000712713">
    <property type="component" value="Unassembled WGS sequence"/>
</dbReference>
<feature type="compositionally biased region" description="Polar residues" evidence="4">
    <location>
        <begin position="1"/>
        <end position="11"/>
    </location>
</feature>
<dbReference type="InterPro" id="IPR051167">
    <property type="entry name" value="Prolyl_oligopep/macrocyclase"/>
</dbReference>
<protein>
    <submittedName>
        <fullName evidence="7">Prolyl oligopeptidase family serine peptidase</fullName>
    </submittedName>
</protein>
<evidence type="ECO:0000256" key="4">
    <source>
        <dbReference type="SAM" id="MobiDB-lite"/>
    </source>
</evidence>
<dbReference type="InterPro" id="IPR001375">
    <property type="entry name" value="Peptidase_S9_cat"/>
</dbReference>